<dbReference type="Gene3D" id="2.60.120.1620">
    <property type="match status" value="1"/>
</dbReference>
<evidence type="ECO:0000313" key="4">
    <source>
        <dbReference type="Proteomes" id="UP000005546"/>
    </source>
</evidence>
<dbReference type="PANTHER" id="PTHR37842:SF2">
    <property type="entry name" value="GYLCOSYL HYDROLASE 115 C-TERMINAL DOMAIN-CONTAINING PROTEIN"/>
    <property type="match status" value="1"/>
</dbReference>
<keyword evidence="4" id="KW-1185">Reference proteome</keyword>
<evidence type="ECO:0000256" key="1">
    <source>
        <dbReference type="ARBA" id="ARBA00022801"/>
    </source>
</evidence>
<proteinExistence type="predicted"/>
<sequence length="886" mass="100805">MGYMQNAVSLRVKNKIVYMKVMRRRIRMLCMGIMAWAMSFAVYAKANTLRVFGEPRKGSFPISEAYLVYALEDGKTVEKVTGLLSEDIFRVTGKKVGIRTEVAGGHPVILGIHGKGNGLISRMVEEGRLDVSSLEGGCEQFIIRRVENPLPGVKDALVIVGSDRRGVAYGAFTLSEAMGVSPFYWWADVPVERRARLWVKADYVSDKPSVCYRGIFLNDEGWGLNPWAAKTFEKDLGNIGPKTYARVCELVLRLKGNMLAPAMHGCSDPFYFHPENKRVADEYGIMVNTSHCEPLLFNNASNKEWDTKKDGAWDYTRNKETILGKLDKRVCEAAPYENVYTLAMRGLHDAGMQGDLTEEGKVALLHEAITDQRGILSKYVRKPLEEIPQIFVPYKEALELYEKGLEVPEDVTLVWPDDNYGYLKRLSNPEEQKRTGGSGVYYHLSYLGGPHDYLWLCTTPPVLMYEELKKAYDTGADRYWLLNVGDIKPMELGIKTFFDLAWDLDAYDYGRVHRHQAEFMAGMFGNRYQDEFQDALDTYYRLAWSRKPEFMGWEREWDAPEYKELADTEYSFEVYNDARQRLADYRRISDWAEKTMAGLPESYRASFFEMLGYPAMASYQMNRKFLMAQLNHERAEQGRMEEANWAARQSREAYDSINRLNDRYNRLLDGKWNHMMMLAPGWVAKYQNMPRLALSDEVGEKEVDIMPCEEQGRLEGCTVVDLAGYTRMDGEGTHSLKVVEGIGYDGCVLQLGEAVEASVNPEDPRCPHVEYALPDMAADSVTVHVYTLPFFPIYKGKGTRFGISVDGHPVQVAQNLPKEFSKAWKDQVLRNGAVATFRFPIDAKRRRHKLAVVCGDPGVMVQRVVVDWGGLQDTYVGPALSLVRGE</sequence>
<protein>
    <recommendedName>
        <fullName evidence="2">Gylcosyl hydrolase 115 C-terminal domain-containing protein</fullName>
    </recommendedName>
</protein>
<dbReference type="Pfam" id="PF15979">
    <property type="entry name" value="Glyco_hydro_115"/>
    <property type="match status" value="1"/>
</dbReference>
<dbReference type="GO" id="GO:0016787">
    <property type="term" value="F:hydrolase activity"/>
    <property type="evidence" value="ECO:0007669"/>
    <property type="project" value="UniProtKB-KW"/>
</dbReference>
<dbReference type="GO" id="GO:0005975">
    <property type="term" value="P:carbohydrate metabolic process"/>
    <property type="evidence" value="ECO:0007669"/>
    <property type="project" value="UniProtKB-ARBA"/>
</dbReference>
<dbReference type="Proteomes" id="UP000005546">
    <property type="component" value="Unassembled WGS sequence"/>
</dbReference>
<dbReference type="AlphaFoldDB" id="F3QSY7"/>
<accession>F3QSY7</accession>
<dbReference type="Gene3D" id="3.30.379.10">
    <property type="entry name" value="Chitobiase/beta-hexosaminidase domain 2-like"/>
    <property type="match status" value="1"/>
</dbReference>
<name>F3QSY7_9BACT</name>
<dbReference type="InterPro" id="IPR031924">
    <property type="entry name" value="GH115"/>
</dbReference>
<dbReference type="InterPro" id="IPR029018">
    <property type="entry name" value="Hex-like_dom2"/>
</dbReference>
<evidence type="ECO:0000259" key="2">
    <source>
        <dbReference type="Pfam" id="PF17829"/>
    </source>
</evidence>
<dbReference type="Gene3D" id="1.20.58.2150">
    <property type="match status" value="1"/>
</dbReference>
<dbReference type="EMBL" id="AFBR01000034">
    <property type="protein sequence ID" value="EGG54996.1"/>
    <property type="molecule type" value="Genomic_DNA"/>
</dbReference>
<keyword evidence="1" id="KW-0378">Hydrolase</keyword>
<comment type="caution">
    <text evidence="3">The sequence shown here is derived from an EMBL/GenBank/DDBJ whole genome shotgun (WGS) entry which is preliminary data.</text>
</comment>
<organism evidence="3 4">
    <name type="scientific">Paraprevotella xylaniphila YIT 11841</name>
    <dbReference type="NCBI Taxonomy" id="762982"/>
    <lineage>
        <taxon>Bacteria</taxon>
        <taxon>Pseudomonadati</taxon>
        <taxon>Bacteroidota</taxon>
        <taxon>Bacteroidia</taxon>
        <taxon>Bacteroidales</taxon>
        <taxon>Prevotellaceae</taxon>
        <taxon>Paraprevotella</taxon>
    </lineage>
</organism>
<dbReference type="InterPro" id="IPR042301">
    <property type="entry name" value="GH115_sf"/>
</dbReference>
<gene>
    <name evidence="3" type="ORF">HMPREF9442_01302</name>
</gene>
<reference evidence="3 4" key="1">
    <citation type="submission" date="2011-02" db="EMBL/GenBank/DDBJ databases">
        <authorList>
            <person name="Weinstock G."/>
            <person name="Sodergren E."/>
            <person name="Clifton S."/>
            <person name="Fulton L."/>
            <person name="Fulton B."/>
            <person name="Courtney L."/>
            <person name="Fronick C."/>
            <person name="Harrison M."/>
            <person name="Strong C."/>
            <person name="Farmer C."/>
            <person name="Delahaunty K."/>
            <person name="Markovic C."/>
            <person name="Hall O."/>
            <person name="Minx P."/>
            <person name="Tomlinson C."/>
            <person name="Mitreva M."/>
            <person name="Hou S."/>
            <person name="Chen J."/>
            <person name="Wollam A."/>
            <person name="Pepin K.H."/>
            <person name="Johnson M."/>
            <person name="Bhonagiri V."/>
            <person name="Zhang X."/>
            <person name="Suruliraj S."/>
            <person name="Warren W."/>
            <person name="Chinwalla A."/>
            <person name="Mardis E.R."/>
            <person name="Wilson R.K."/>
        </authorList>
    </citation>
    <scope>NUCLEOTIDE SEQUENCE [LARGE SCALE GENOMIC DNA]</scope>
    <source>
        <strain evidence="3 4">YIT 11841</strain>
    </source>
</reference>
<feature type="domain" description="Gylcosyl hydrolase 115 C-terminal" evidence="2">
    <location>
        <begin position="716"/>
        <end position="879"/>
    </location>
</feature>
<dbReference type="SUPFAM" id="SSF55545">
    <property type="entry name" value="beta-N-acetylhexosaminidase-like domain"/>
    <property type="match status" value="1"/>
</dbReference>
<dbReference type="InterPro" id="IPR041437">
    <property type="entry name" value="GH115_C"/>
</dbReference>
<dbReference type="HOGENOM" id="CLU_004852_0_0_10"/>
<dbReference type="Gene3D" id="3.20.20.520">
    <property type="entry name" value="Glycosyl hydrolase family 115"/>
    <property type="match status" value="1"/>
</dbReference>
<dbReference type="STRING" id="762982.HMPREF9442_01302"/>
<dbReference type="Pfam" id="PF17829">
    <property type="entry name" value="GH115_C"/>
    <property type="match status" value="1"/>
</dbReference>
<dbReference type="PANTHER" id="PTHR37842">
    <property type="match status" value="1"/>
</dbReference>
<evidence type="ECO:0000313" key="3">
    <source>
        <dbReference type="EMBL" id="EGG54996.1"/>
    </source>
</evidence>
<dbReference type="eggNOG" id="ENOG502Z7KK">
    <property type="taxonomic scope" value="Bacteria"/>
</dbReference>